<dbReference type="InterPro" id="IPR048333">
    <property type="entry name" value="HA2_WH"/>
</dbReference>
<evidence type="ECO:0000259" key="12">
    <source>
        <dbReference type="PROSITE" id="PS51194"/>
    </source>
</evidence>
<dbReference type="InterPro" id="IPR007502">
    <property type="entry name" value="Helicase-assoc_dom"/>
</dbReference>
<dbReference type="Pfam" id="PF04408">
    <property type="entry name" value="WHD_HA2"/>
    <property type="match status" value="1"/>
</dbReference>
<keyword evidence="4" id="KW-0547">Nucleotide-binding</keyword>
<evidence type="ECO:0000256" key="5">
    <source>
        <dbReference type="ARBA" id="ARBA00022801"/>
    </source>
</evidence>
<dbReference type="GO" id="GO:0016787">
    <property type="term" value="F:hydrolase activity"/>
    <property type="evidence" value="ECO:0007669"/>
    <property type="project" value="UniProtKB-KW"/>
</dbReference>
<keyword evidence="7" id="KW-0508">mRNA splicing</keyword>
<evidence type="ECO:0000256" key="3">
    <source>
        <dbReference type="ARBA" id="ARBA00022664"/>
    </source>
</evidence>
<dbReference type="Gene3D" id="3.40.50.300">
    <property type="entry name" value="P-loop containing nucleotide triphosphate hydrolases"/>
    <property type="match status" value="2"/>
</dbReference>
<keyword evidence="3" id="KW-0507">mRNA processing</keyword>
<gene>
    <name evidence="13" type="ORF">PBRASI_LOCUS7778</name>
</gene>
<dbReference type="EC" id="3.6.4.13" evidence="2"/>
<dbReference type="GO" id="GO:0071013">
    <property type="term" value="C:catalytic step 2 spliceosome"/>
    <property type="evidence" value="ECO:0007669"/>
    <property type="project" value="TreeGrafter"/>
</dbReference>
<evidence type="ECO:0000259" key="11">
    <source>
        <dbReference type="PROSITE" id="PS51192"/>
    </source>
</evidence>
<dbReference type="GO" id="GO:0005524">
    <property type="term" value="F:ATP binding"/>
    <property type="evidence" value="ECO:0007669"/>
    <property type="project" value="UniProtKB-KW"/>
</dbReference>
<dbReference type="SMART" id="SM00490">
    <property type="entry name" value="HELICc"/>
    <property type="match status" value="1"/>
</dbReference>
<evidence type="ECO:0000256" key="7">
    <source>
        <dbReference type="ARBA" id="ARBA00023187"/>
    </source>
</evidence>
<dbReference type="Gene3D" id="1.20.120.1080">
    <property type="match status" value="1"/>
</dbReference>
<dbReference type="Pfam" id="PF00271">
    <property type="entry name" value="Helicase_C"/>
    <property type="match status" value="1"/>
</dbReference>
<evidence type="ECO:0000313" key="13">
    <source>
        <dbReference type="EMBL" id="CAG8603600.1"/>
    </source>
</evidence>
<organism evidence="13 14">
    <name type="scientific">Paraglomus brasilianum</name>
    <dbReference type="NCBI Taxonomy" id="144538"/>
    <lineage>
        <taxon>Eukaryota</taxon>
        <taxon>Fungi</taxon>
        <taxon>Fungi incertae sedis</taxon>
        <taxon>Mucoromycota</taxon>
        <taxon>Glomeromycotina</taxon>
        <taxon>Glomeromycetes</taxon>
        <taxon>Paraglomerales</taxon>
        <taxon>Paraglomeraceae</taxon>
        <taxon>Paraglomus</taxon>
    </lineage>
</organism>
<dbReference type="InterPro" id="IPR014001">
    <property type="entry name" value="Helicase_ATP-bd"/>
</dbReference>
<sequence>MSSNNGAPKVYKLILDDPESPERESDEDSGTKRKKKREEPRKVEESEDEYEKAIKEDEQDEKEREEFARRLRERDDARTRKIAEDRSAIPGSETARRRNLADDPDSRKQVLPSIRERSRQEYLKMRVEQQMMLTKQDVLDEELLFKNQKLSKKEKKELELKRETLNLAEERLKLSRKTDEYIMPEDYITEKGKIDKRKKEQALYQRYEEKRDNQFFSTEQEQWESNQIAKSSLNVGAQDRQKGDNYEYVFDEKEFNWDDWEPEIHDEEAAFRKRVEEEEKRVQTIQEVRQTLPIYSFREQLLQAIEDHRVLIIVGETGSGKTTQLPQYLVEAGYTKDGRRVGCTQPRRVAAMSVAARVADEMGVRLGHEVGYSIRFEDCSSEKTALKYMTDGMLLREFMTDPLLSTYSCMIIDEAHERTLHTDVLLGLVKRIMHAETNLRLIISSATLDAQKFARYFRVGDEEPPIFHIPGRMFEVKKYYTKNPEANYIHAAIGKVMELHINPLVRGDILVFLTGQDEIEYVQQNLEHARSILGSKISALDICPIYANLPPDLQAKIFEPTPPNARKVVLATNIAETSVTIDGIAYVIDSGYVKQNFYSPKSRMQSLEVVPCSKASAEQRAGRAGRIGPGWCFRLYTKYIFEKEMPFDAMPEIQRTNLANVILLLQTIGVRDIMQFEFMDPPHTDCIVQAMNELLELEALRQGADGKPRLTKLGQRMAEFPLDPMLSKVILESEKYHCSEEIISMISMLTVQGSIFYMPKEKKVAADMAKQNFYRPGGDHFTLLNVWNQWVDSDYDKRWCHDHFIVHRSLMRARLVREQLAALCERAEVPLERNPDPGDIVPMQKSILSGFFMNAARLSLSGQSYTTTRPGSSQTVKIHPGSALFKVNPKLVIFFELVKTSEEFMRQVMEIRPEWLLEIAPSYVPQSLLREIDSKRVPKMPKQVGMGRRHPNDLG</sequence>
<name>A0A9N9CKU1_9GLOM</name>
<keyword evidence="14" id="KW-1185">Reference proteome</keyword>
<dbReference type="InterPro" id="IPR011545">
    <property type="entry name" value="DEAD/DEAH_box_helicase_dom"/>
</dbReference>
<evidence type="ECO:0000256" key="2">
    <source>
        <dbReference type="ARBA" id="ARBA00012552"/>
    </source>
</evidence>
<feature type="region of interest" description="Disordered" evidence="10">
    <location>
        <begin position="1"/>
        <end position="117"/>
    </location>
</feature>
<dbReference type="OrthoDB" id="10253254at2759"/>
<dbReference type="FunFam" id="3.40.50.300:FF:000726">
    <property type="entry name" value="Pre-mRNA-splicing factor ATP-dependent RNA helicase"/>
    <property type="match status" value="1"/>
</dbReference>
<dbReference type="AlphaFoldDB" id="A0A9N9CKU1"/>
<keyword evidence="8" id="KW-0539">Nucleus</keyword>
<keyword evidence="5" id="KW-0378">Hydrolase</keyword>
<proteinExistence type="predicted"/>
<evidence type="ECO:0000256" key="8">
    <source>
        <dbReference type="ARBA" id="ARBA00023242"/>
    </source>
</evidence>
<dbReference type="InterPro" id="IPR001650">
    <property type="entry name" value="Helicase_C-like"/>
</dbReference>
<dbReference type="Pfam" id="PF21010">
    <property type="entry name" value="HA2_C"/>
    <property type="match status" value="1"/>
</dbReference>
<dbReference type="PANTHER" id="PTHR18934">
    <property type="entry name" value="ATP-DEPENDENT RNA HELICASE"/>
    <property type="match status" value="1"/>
</dbReference>
<feature type="domain" description="Helicase C-terminal" evidence="12">
    <location>
        <begin position="495"/>
        <end position="669"/>
    </location>
</feature>
<dbReference type="Pfam" id="PF00270">
    <property type="entry name" value="DEAD"/>
    <property type="match status" value="1"/>
</dbReference>
<evidence type="ECO:0000256" key="1">
    <source>
        <dbReference type="ARBA" id="ARBA00004123"/>
    </source>
</evidence>
<dbReference type="PROSITE" id="PS51192">
    <property type="entry name" value="HELICASE_ATP_BIND_1"/>
    <property type="match status" value="1"/>
</dbReference>
<dbReference type="InterPro" id="IPR027417">
    <property type="entry name" value="P-loop_NTPase"/>
</dbReference>
<dbReference type="Proteomes" id="UP000789739">
    <property type="component" value="Unassembled WGS sequence"/>
</dbReference>
<dbReference type="GO" id="GO:0008380">
    <property type="term" value="P:RNA splicing"/>
    <property type="evidence" value="ECO:0007669"/>
    <property type="project" value="UniProtKB-KW"/>
</dbReference>
<dbReference type="SMART" id="SM00847">
    <property type="entry name" value="HA2"/>
    <property type="match status" value="1"/>
</dbReference>
<evidence type="ECO:0000256" key="10">
    <source>
        <dbReference type="SAM" id="MobiDB-lite"/>
    </source>
</evidence>
<feature type="compositionally biased region" description="Acidic residues" evidence="10">
    <location>
        <begin position="16"/>
        <end position="28"/>
    </location>
</feature>
<dbReference type="PROSITE" id="PS51194">
    <property type="entry name" value="HELICASE_CTER"/>
    <property type="match status" value="1"/>
</dbReference>
<keyword evidence="6" id="KW-0067">ATP-binding</keyword>
<evidence type="ECO:0000256" key="6">
    <source>
        <dbReference type="ARBA" id="ARBA00022840"/>
    </source>
</evidence>
<dbReference type="PANTHER" id="PTHR18934:SF83">
    <property type="entry name" value="PRE-MRNA-SPLICING FACTOR ATP-DEPENDENT RNA HELICASE DHX16"/>
    <property type="match status" value="1"/>
</dbReference>
<dbReference type="SUPFAM" id="SSF52540">
    <property type="entry name" value="P-loop containing nucleoside triphosphate hydrolases"/>
    <property type="match status" value="1"/>
</dbReference>
<dbReference type="GO" id="GO:0071006">
    <property type="term" value="C:U2-type catalytic step 1 spliceosome"/>
    <property type="evidence" value="ECO:0007669"/>
    <property type="project" value="UniProtKB-ARBA"/>
</dbReference>
<evidence type="ECO:0000256" key="4">
    <source>
        <dbReference type="ARBA" id="ARBA00022741"/>
    </source>
</evidence>
<comment type="catalytic activity">
    <reaction evidence="9">
        <text>ATP + H2O = ADP + phosphate + H(+)</text>
        <dbReference type="Rhea" id="RHEA:13065"/>
        <dbReference type="ChEBI" id="CHEBI:15377"/>
        <dbReference type="ChEBI" id="CHEBI:15378"/>
        <dbReference type="ChEBI" id="CHEBI:30616"/>
        <dbReference type="ChEBI" id="CHEBI:43474"/>
        <dbReference type="ChEBI" id="CHEBI:456216"/>
        <dbReference type="EC" id="3.6.4.13"/>
    </reaction>
</comment>
<dbReference type="GO" id="GO:0006397">
    <property type="term" value="P:mRNA processing"/>
    <property type="evidence" value="ECO:0007669"/>
    <property type="project" value="UniProtKB-KW"/>
</dbReference>
<evidence type="ECO:0000313" key="14">
    <source>
        <dbReference type="Proteomes" id="UP000789739"/>
    </source>
</evidence>
<dbReference type="PROSITE" id="PS00690">
    <property type="entry name" value="DEAH_ATP_HELICASE"/>
    <property type="match status" value="1"/>
</dbReference>
<protein>
    <recommendedName>
        <fullName evidence="2">RNA helicase</fullName>
        <ecNumber evidence="2">3.6.4.13</ecNumber>
    </recommendedName>
</protein>
<dbReference type="FunFam" id="3.40.50.300:FF:000007">
    <property type="entry name" value="Pre-mRNA-splicing factor ATP-dependent RNA helicase"/>
    <property type="match status" value="1"/>
</dbReference>
<comment type="subcellular location">
    <subcellularLocation>
        <location evidence="1">Nucleus</location>
    </subcellularLocation>
</comment>
<dbReference type="InterPro" id="IPR002464">
    <property type="entry name" value="DNA/RNA_helicase_DEAH_CS"/>
</dbReference>
<dbReference type="InterPro" id="IPR011709">
    <property type="entry name" value="DEAD-box_helicase_OB_fold"/>
</dbReference>
<comment type="caution">
    <text evidence="13">The sequence shown here is derived from an EMBL/GenBank/DDBJ whole genome shotgun (WGS) entry which is preliminary data.</text>
</comment>
<feature type="compositionally biased region" description="Basic and acidic residues" evidence="10">
    <location>
        <begin position="94"/>
        <end position="117"/>
    </location>
</feature>
<dbReference type="Pfam" id="PF07717">
    <property type="entry name" value="OB_NTP_bind"/>
    <property type="match status" value="1"/>
</dbReference>
<dbReference type="EMBL" id="CAJVPI010001259">
    <property type="protein sequence ID" value="CAG8603600.1"/>
    <property type="molecule type" value="Genomic_DNA"/>
</dbReference>
<dbReference type="SMART" id="SM00487">
    <property type="entry name" value="DEXDc"/>
    <property type="match status" value="1"/>
</dbReference>
<feature type="domain" description="Helicase ATP-binding" evidence="11">
    <location>
        <begin position="302"/>
        <end position="466"/>
    </location>
</feature>
<reference evidence="13" key="1">
    <citation type="submission" date="2021-06" db="EMBL/GenBank/DDBJ databases">
        <authorList>
            <person name="Kallberg Y."/>
            <person name="Tangrot J."/>
            <person name="Rosling A."/>
        </authorList>
    </citation>
    <scope>NUCLEOTIDE SEQUENCE</scope>
    <source>
        <strain evidence="13">BR232B</strain>
    </source>
</reference>
<dbReference type="CDD" id="cd18791">
    <property type="entry name" value="SF2_C_RHA"/>
    <property type="match status" value="1"/>
</dbReference>
<feature type="compositionally biased region" description="Basic and acidic residues" evidence="10">
    <location>
        <begin position="51"/>
        <end position="87"/>
    </location>
</feature>
<dbReference type="GO" id="GO:0003723">
    <property type="term" value="F:RNA binding"/>
    <property type="evidence" value="ECO:0007669"/>
    <property type="project" value="TreeGrafter"/>
</dbReference>
<accession>A0A9N9CKU1</accession>
<dbReference type="GO" id="GO:0003724">
    <property type="term" value="F:RNA helicase activity"/>
    <property type="evidence" value="ECO:0007669"/>
    <property type="project" value="UniProtKB-EC"/>
</dbReference>
<evidence type="ECO:0000256" key="9">
    <source>
        <dbReference type="ARBA" id="ARBA00047984"/>
    </source>
</evidence>